<comment type="similarity">
    <text evidence="1 5 7">Belongs to the peptidase S14 family.</text>
</comment>
<comment type="catalytic activity">
    <reaction evidence="5 6">
        <text>Hydrolysis of proteins to small peptides in the presence of ATP and magnesium. alpha-casein is the usual test substrate. In the absence of ATP, only oligopeptides shorter than five residues are hydrolyzed (such as succinyl-Leu-Tyr-|-NHMec, and Leu-Tyr-Leu-|-Tyr-Trp, in which cleavage of the -Tyr-|-Leu- and -Tyr-|-Trp bonds also occurs).</text>
        <dbReference type="EC" id="3.4.21.92"/>
    </reaction>
</comment>
<comment type="subunit">
    <text evidence="5">Fourteen ClpP subunits assemble into 2 heptameric rings which stack back to back to give a disk-like structure with a central cavity, resembling the structure of eukaryotic proteasomes.</text>
</comment>
<dbReference type="Pfam" id="PF00574">
    <property type="entry name" value="CLP_protease"/>
    <property type="match status" value="1"/>
</dbReference>
<dbReference type="CDD" id="cd07017">
    <property type="entry name" value="S14_ClpP_2"/>
    <property type="match status" value="1"/>
</dbReference>
<evidence type="ECO:0000313" key="8">
    <source>
        <dbReference type="EMBL" id="MFC5723434.1"/>
    </source>
</evidence>
<dbReference type="EC" id="3.4.21.92" evidence="5"/>
<dbReference type="HAMAP" id="MF_00444">
    <property type="entry name" value="ClpP"/>
    <property type="match status" value="1"/>
</dbReference>
<comment type="subcellular location">
    <subcellularLocation>
        <location evidence="5">Cytoplasm</location>
    </subcellularLocation>
</comment>
<dbReference type="GO" id="GO:0006508">
    <property type="term" value="P:proteolysis"/>
    <property type="evidence" value="ECO:0007669"/>
    <property type="project" value="UniProtKB-KW"/>
</dbReference>
<dbReference type="PROSITE" id="PS00381">
    <property type="entry name" value="CLP_PROTEASE_SER"/>
    <property type="match status" value="1"/>
</dbReference>
<dbReference type="InterPro" id="IPR018215">
    <property type="entry name" value="ClpP_Ser_AS"/>
</dbReference>
<dbReference type="Proteomes" id="UP001596083">
    <property type="component" value="Unassembled WGS sequence"/>
</dbReference>
<evidence type="ECO:0000256" key="7">
    <source>
        <dbReference type="RuleBase" id="RU003567"/>
    </source>
</evidence>
<gene>
    <name evidence="5" type="primary">clpP</name>
    <name evidence="8" type="ORF">ACFP1Z_25040</name>
</gene>
<dbReference type="PANTHER" id="PTHR10381:SF26">
    <property type="entry name" value="ATP-DEPENDENT CLP PROTEASE PROTEOLYTIC SUBUNIT-LIKE-RELATED"/>
    <property type="match status" value="1"/>
</dbReference>
<evidence type="ECO:0000256" key="2">
    <source>
        <dbReference type="ARBA" id="ARBA00022670"/>
    </source>
</evidence>
<keyword evidence="5" id="KW-0963">Cytoplasm</keyword>
<dbReference type="RefSeq" id="WP_390319655.1">
    <property type="nucleotide sequence ID" value="NZ_JBHSPB010000017.1"/>
</dbReference>
<reference evidence="9" key="1">
    <citation type="journal article" date="2019" name="Int. J. Syst. Evol. Microbiol.">
        <title>The Global Catalogue of Microorganisms (GCM) 10K type strain sequencing project: providing services to taxonomists for standard genome sequencing and annotation.</title>
        <authorList>
            <consortium name="The Broad Institute Genomics Platform"/>
            <consortium name="The Broad Institute Genome Sequencing Center for Infectious Disease"/>
            <person name="Wu L."/>
            <person name="Ma J."/>
        </authorList>
    </citation>
    <scope>NUCLEOTIDE SEQUENCE [LARGE SCALE GENOMIC DNA]</scope>
    <source>
        <strain evidence="9">CGMCC 4.7304</strain>
    </source>
</reference>
<evidence type="ECO:0000256" key="5">
    <source>
        <dbReference type="HAMAP-Rule" id="MF_00444"/>
    </source>
</evidence>
<comment type="caution">
    <text evidence="5">Lacks conserved residue(s) required for the propagation of feature annotation.</text>
</comment>
<sequence length="210" mass="22099">MTRGEGVNTISDALVDPAGITTDPYGKLLSERIVVIGTAIDDTCAGDVIAQLMYLEHAAPERDVSLYINSPGGSVEAMTAIHDTMAYVCCDVETVCLGQAASAAAVLLAAGAPGKRLALPHARFVLRQPSLDGPVRGTPTDLGIHAGELERARGTVEALLARYTGHGPQRIRRDTERETVLDAAAARAYGLVDHVVTGRREQAARFGAGR</sequence>
<accession>A0ABW0Z3P5</accession>
<evidence type="ECO:0000256" key="4">
    <source>
        <dbReference type="ARBA" id="ARBA00022825"/>
    </source>
</evidence>
<keyword evidence="4 5" id="KW-0720">Serine protease</keyword>
<keyword evidence="2 5" id="KW-0645">Protease</keyword>
<dbReference type="EMBL" id="JBHSPB010000017">
    <property type="protein sequence ID" value="MFC5723434.1"/>
    <property type="molecule type" value="Genomic_DNA"/>
</dbReference>
<dbReference type="NCBIfam" id="NF009205">
    <property type="entry name" value="PRK12553.1"/>
    <property type="match status" value="1"/>
</dbReference>
<dbReference type="PRINTS" id="PR00127">
    <property type="entry name" value="CLPPROTEASEP"/>
</dbReference>
<dbReference type="SUPFAM" id="SSF52096">
    <property type="entry name" value="ClpP/crotonase"/>
    <property type="match status" value="1"/>
</dbReference>
<organism evidence="8 9">
    <name type="scientific">Streptomyces gamaensis</name>
    <dbReference type="NCBI Taxonomy" id="1763542"/>
    <lineage>
        <taxon>Bacteria</taxon>
        <taxon>Bacillati</taxon>
        <taxon>Actinomycetota</taxon>
        <taxon>Actinomycetes</taxon>
        <taxon>Kitasatosporales</taxon>
        <taxon>Streptomycetaceae</taxon>
        <taxon>Streptomyces</taxon>
    </lineage>
</organism>
<evidence type="ECO:0000313" key="9">
    <source>
        <dbReference type="Proteomes" id="UP001596083"/>
    </source>
</evidence>
<name>A0ABW0Z3P5_9ACTN</name>
<evidence type="ECO:0000256" key="1">
    <source>
        <dbReference type="ARBA" id="ARBA00007039"/>
    </source>
</evidence>
<dbReference type="Gene3D" id="3.90.226.10">
    <property type="entry name" value="2-enoyl-CoA Hydratase, Chain A, domain 1"/>
    <property type="match status" value="1"/>
</dbReference>
<dbReference type="InterPro" id="IPR023562">
    <property type="entry name" value="ClpP/TepA"/>
</dbReference>
<comment type="caution">
    <text evidence="8">The sequence shown here is derived from an EMBL/GenBank/DDBJ whole genome shotgun (WGS) entry which is preliminary data.</text>
</comment>
<comment type="function">
    <text evidence="5">Cleaves peptides in various proteins in a process that requires ATP hydrolysis. Has a chymotrypsin-like activity. Plays a major role in the degradation of misfolded proteins.</text>
</comment>
<keyword evidence="9" id="KW-1185">Reference proteome</keyword>
<proteinExistence type="inferred from homology"/>
<dbReference type="InterPro" id="IPR029045">
    <property type="entry name" value="ClpP/crotonase-like_dom_sf"/>
</dbReference>
<dbReference type="InterPro" id="IPR001907">
    <property type="entry name" value="ClpP"/>
</dbReference>
<evidence type="ECO:0000256" key="6">
    <source>
        <dbReference type="PROSITE-ProRule" id="PRU10085"/>
    </source>
</evidence>
<keyword evidence="3 5" id="KW-0378">Hydrolase</keyword>
<feature type="active site" description="Nucleophile" evidence="5">
    <location>
        <position position="102"/>
    </location>
</feature>
<dbReference type="PANTHER" id="PTHR10381">
    <property type="entry name" value="ATP-DEPENDENT CLP PROTEASE PROTEOLYTIC SUBUNIT"/>
    <property type="match status" value="1"/>
</dbReference>
<feature type="active site" evidence="6">
    <location>
        <position position="102"/>
    </location>
</feature>
<evidence type="ECO:0000256" key="3">
    <source>
        <dbReference type="ARBA" id="ARBA00022801"/>
    </source>
</evidence>
<protein>
    <recommendedName>
        <fullName evidence="5 7">ATP-dependent Clp protease proteolytic subunit</fullName>
        <ecNumber evidence="5">3.4.21.92</ecNumber>
    </recommendedName>
    <alternativeName>
        <fullName evidence="5">Endopeptidase Clp</fullName>
    </alternativeName>
</protein>
<dbReference type="GO" id="GO:0008233">
    <property type="term" value="F:peptidase activity"/>
    <property type="evidence" value="ECO:0007669"/>
    <property type="project" value="UniProtKB-KW"/>
</dbReference>